<dbReference type="Pfam" id="PF00970">
    <property type="entry name" value="FAD_binding_6"/>
    <property type="match status" value="1"/>
</dbReference>
<evidence type="ECO:0000256" key="4">
    <source>
        <dbReference type="ARBA" id="ARBA00022723"/>
    </source>
</evidence>
<dbReference type="InterPro" id="IPR036010">
    <property type="entry name" value="2Fe-2S_ferredoxin-like_sf"/>
</dbReference>
<dbReference type="PROSITE" id="PS51085">
    <property type="entry name" value="2FE2S_FER_2"/>
    <property type="match status" value="1"/>
</dbReference>
<evidence type="ECO:0000256" key="8">
    <source>
        <dbReference type="ARBA" id="ARBA00023014"/>
    </source>
</evidence>
<dbReference type="InterPro" id="IPR017927">
    <property type="entry name" value="FAD-bd_FR_type"/>
</dbReference>
<dbReference type="InterPro" id="IPR012675">
    <property type="entry name" value="Beta-grasp_dom_sf"/>
</dbReference>
<dbReference type="InterPro" id="IPR006058">
    <property type="entry name" value="2Fe2S_fd_BS"/>
</dbReference>
<keyword evidence="5" id="KW-0274">FAD</keyword>
<dbReference type="Pfam" id="PF00111">
    <property type="entry name" value="Fer2"/>
    <property type="match status" value="1"/>
</dbReference>
<dbReference type="GO" id="GO:0051537">
    <property type="term" value="F:2 iron, 2 sulfur cluster binding"/>
    <property type="evidence" value="ECO:0007669"/>
    <property type="project" value="UniProtKB-KW"/>
</dbReference>
<dbReference type="InterPro" id="IPR001433">
    <property type="entry name" value="OxRdtase_FAD/NAD-bd"/>
</dbReference>
<dbReference type="Gene3D" id="3.10.20.30">
    <property type="match status" value="1"/>
</dbReference>
<evidence type="ECO:0000256" key="2">
    <source>
        <dbReference type="ARBA" id="ARBA00022630"/>
    </source>
</evidence>
<keyword evidence="6" id="KW-0560">Oxidoreductase</keyword>
<sequence length="348" mass="37839">MPAGPLPAWCDGTLVCTRVDDVTADVRTFVLEPTEPRLFRHEAGQYLTLLLDIDGRPVERCYTIASPPTRPDVVAITVKRVSGGLVSNWLHDHLTPGTTVRARGPLGEFSTARHPAPKYLFLSAGSGVTPVMSMTRTLYDLARPVDVVFLHSARTFEDIIFRQELAFMTATTPQLRVAHVLDDRGERLNPELIREHAPDLLEREVFACGPDGYMRDVRRMLATAGLDMAHYHEESFSFPTSDVALAAPAGQHEYERAPDSGQGFSVEFTRSGRTIDCDADSTVLAAAASAGISLPASCGQGMCGTCKTTLLAGSVDMPHKGGIRPREIADHKILLCCSKPLDDLVIDA</sequence>
<evidence type="ECO:0000256" key="5">
    <source>
        <dbReference type="ARBA" id="ARBA00022827"/>
    </source>
</evidence>
<dbReference type="GO" id="GO:0016491">
    <property type="term" value="F:oxidoreductase activity"/>
    <property type="evidence" value="ECO:0007669"/>
    <property type="project" value="UniProtKB-KW"/>
</dbReference>
<comment type="caution">
    <text evidence="11">The sequence shown here is derived from an EMBL/GenBank/DDBJ whole genome shotgun (WGS) entry which is preliminary data.</text>
</comment>
<dbReference type="SUPFAM" id="SSF54292">
    <property type="entry name" value="2Fe-2S ferredoxin-like"/>
    <property type="match status" value="1"/>
</dbReference>
<dbReference type="PROSITE" id="PS00197">
    <property type="entry name" value="2FE2S_FER_1"/>
    <property type="match status" value="1"/>
</dbReference>
<keyword evidence="4" id="KW-0479">Metal-binding</keyword>
<evidence type="ECO:0000256" key="7">
    <source>
        <dbReference type="ARBA" id="ARBA00023004"/>
    </source>
</evidence>
<keyword evidence="8" id="KW-0411">Iron-sulfur</keyword>
<dbReference type="PANTHER" id="PTHR47354">
    <property type="entry name" value="NADH OXIDOREDUCTASE HCR"/>
    <property type="match status" value="1"/>
</dbReference>
<keyword evidence="12" id="KW-1185">Reference proteome</keyword>
<dbReference type="PROSITE" id="PS51384">
    <property type="entry name" value="FAD_FR"/>
    <property type="match status" value="1"/>
</dbReference>
<evidence type="ECO:0000259" key="9">
    <source>
        <dbReference type="PROSITE" id="PS51085"/>
    </source>
</evidence>
<dbReference type="Gene3D" id="2.40.30.10">
    <property type="entry name" value="Translation factors"/>
    <property type="match status" value="1"/>
</dbReference>
<evidence type="ECO:0000313" key="11">
    <source>
        <dbReference type="EMBL" id="OEU96205.1"/>
    </source>
</evidence>
<feature type="domain" description="2Fe-2S ferredoxin-type" evidence="9">
    <location>
        <begin position="264"/>
        <end position="348"/>
    </location>
</feature>
<dbReference type="Proteomes" id="UP000176101">
    <property type="component" value="Unassembled WGS sequence"/>
</dbReference>
<evidence type="ECO:0000256" key="6">
    <source>
        <dbReference type="ARBA" id="ARBA00023002"/>
    </source>
</evidence>
<dbReference type="GO" id="GO:0046872">
    <property type="term" value="F:metal ion binding"/>
    <property type="evidence" value="ECO:0007669"/>
    <property type="project" value="UniProtKB-KW"/>
</dbReference>
<organism evidence="11 12">
    <name type="scientific">Streptomyces oceani</name>
    <dbReference type="NCBI Taxonomy" id="1075402"/>
    <lineage>
        <taxon>Bacteria</taxon>
        <taxon>Bacillati</taxon>
        <taxon>Actinomycetota</taxon>
        <taxon>Actinomycetes</taxon>
        <taxon>Kitasatosporales</taxon>
        <taxon>Streptomycetaceae</taxon>
        <taxon>Streptomyces</taxon>
    </lineage>
</organism>
<feature type="domain" description="FAD-binding FR-type" evidence="10">
    <location>
        <begin position="7"/>
        <end position="112"/>
    </location>
</feature>
<evidence type="ECO:0000313" key="12">
    <source>
        <dbReference type="Proteomes" id="UP000176101"/>
    </source>
</evidence>
<dbReference type="InterPro" id="IPR017938">
    <property type="entry name" value="Riboflavin_synthase-like_b-brl"/>
</dbReference>
<dbReference type="EMBL" id="LJGU01000147">
    <property type="protein sequence ID" value="OEU96205.1"/>
    <property type="molecule type" value="Genomic_DNA"/>
</dbReference>
<dbReference type="Pfam" id="PF00175">
    <property type="entry name" value="NAD_binding_1"/>
    <property type="match status" value="1"/>
</dbReference>
<gene>
    <name evidence="11" type="ORF">AN216_21875</name>
</gene>
<proteinExistence type="predicted"/>
<dbReference type="InterPro" id="IPR039261">
    <property type="entry name" value="FNR_nucleotide-bd"/>
</dbReference>
<evidence type="ECO:0000256" key="3">
    <source>
        <dbReference type="ARBA" id="ARBA00022714"/>
    </source>
</evidence>
<evidence type="ECO:0000259" key="10">
    <source>
        <dbReference type="PROSITE" id="PS51384"/>
    </source>
</evidence>
<reference evidence="11 12" key="1">
    <citation type="journal article" date="2016" name="Front. Microbiol.">
        <title>Comparative Genomics Analysis of Streptomyces Species Reveals Their Adaptation to the Marine Environment and Their Diversity at the Genomic Level.</title>
        <authorList>
            <person name="Tian X."/>
            <person name="Zhang Z."/>
            <person name="Yang T."/>
            <person name="Chen M."/>
            <person name="Li J."/>
            <person name="Chen F."/>
            <person name="Yang J."/>
            <person name="Li W."/>
            <person name="Zhang B."/>
            <person name="Zhang Z."/>
            <person name="Wu J."/>
            <person name="Zhang C."/>
            <person name="Long L."/>
            <person name="Xiao J."/>
        </authorList>
    </citation>
    <scope>NUCLEOTIDE SEQUENCE [LARGE SCALE GENOMIC DNA]</scope>
    <source>
        <strain evidence="11 12">SCSIO 02100</strain>
    </source>
</reference>
<dbReference type="CDD" id="cd00207">
    <property type="entry name" value="fer2"/>
    <property type="match status" value="1"/>
</dbReference>
<dbReference type="Gene3D" id="3.40.50.80">
    <property type="entry name" value="Nucleotide-binding domain of ferredoxin-NADP reductase (FNR) module"/>
    <property type="match status" value="1"/>
</dbReference>
<dbReference type="OrthoDB" id="9796486at2"/>
<keyword evidence="2" id="KW-0285">Flavoprotein</keyword>
<dbReference type="PANTHER" id="PTHR47354:SF6">
    <property type="entry name" value="NADH OXIDOREDUCTASE HCR"/>
    <property type="match status" value="1"/>
</dbReference>
<protein>
    <submittedName>
        <fullName evidence="11">Ferredoxin</fullName>
    </submittedName>
</protein>
<keyword evidence="7" id="KW-0408">Iron</keyword>
<keyword evidence="3" id="KW-0001">2Fe-2S</keyword>
<dbReference type="STRING" id="1075402.AN216_21875"/>
<dbReference type="InterPro" id="IPR008333">
    <property type="entry name" value="Cbr1-like_FAD-bd_dom"/>
</dbReference>
<name>A0A1E7JX45_9ACTN</name>
<accession>A0A1E7JX45</accession>
<comment type="cofactor">
    <cofactor evidence="1">
        <name>FAD</name>
        <dbReference type="ChEBI" id="CHEBI:57692"/>
    </cofactor>
</comment>
<dbReference type="SUPFAM" id="SSF63380">
    <property type="entry name" value="Riboflavin synthase domain-like"/>
    <property type="match status" value="1"/>
</dbReference>
<dbReference type="AlphaFoldDB" id="A0A1E7JX45"/>
<dbReference type="InterPro" id="IPR050415">
    <property type="entry name" value="MRET"/>
</dbReference>
<dbReference type="PRINTS" id="PR00410">
    <property type="entry name" value="PHEHYDRXLASE"/>
</dbReference>
<dbReference type="CDD" id="cd06215">
    <property type="entry name" value="FNR_iron_sulfur_binding_1"/>
    <property type="match status" value="1"/>
</dbReference>
<dbReference type="SUPFAM" id="SSF52343">
    <property type="entry name" value="Ferredoxin reductase-like, C-terminal NADP-linked domain"/>
    <property type="match status" value="1"/>
</dbReference>
<evidence type="ECO:0000256" key="1">
    <source>
        <dbReference type="ARBA" id="ARBA00001974"/>
    </source>
</evidence>
<dbReference type="PATRIC" id="fig|1075402.3.peg.569"/>
<dbReference type="InterPro" id="IPR001041">
    <property type="entry name" value="2Fe-2S_ferredoxin-type"/>
</dbReference>